<evidence type="ECO:0000313" key="3">
    <source>
        <dbReference type="EMBL" id="QEA16022.1"/>
    </source>
</evidence>
<feature type="region of interest" description="Disordered" evidence="1">
    <location>
        <begin position="26"/>
        <end position="69"/>
    </location>
</feature>
<dbReference type="EMBL" id="CP042345">
    <property type="protein sequence ID" value="QEA16022.1"/>
    <property type="molecule type" value="Genomic_DNA"/>
</dbReference>
<evidence type="ECO:0000256" key="2">
    <source>
        <dbReference type="SAM" id="Phobius"/>
    </source>
</evidence>
<dbReference type="RefSeq" id="WP_147090054.1">
    <property type="nucleotide sequence ID" value="NZ_BAABJD010000001.1"/>
</dbReference>
<dbReference type="Proteomes" id="UP000321172">
    <property type="component" value="Chromosome"/>
</dbReference>
<feature type="compositionally biased region" description="Gly residues" evidence="1">
    <location>
        <begin position="58"/>
        <end position="69"/>
    </location>
</feature>
<reference evidence="3 4" key="1">
    <citation type="journal article" date="2013" name="J. Microbiol. Biotechnol.">
        <title>Novosphingobium ginsenosidimutans sp. nov., with the ability to convert ginsenoside.</title>
        <authorList>
            <person name="Kim J.K."/>
            <person name="He D."/>
            <person name="Liu Q.M."/>
            <person name="Park H.Y."/>
            <person name="Jung M.S."/>
            <person name="Yoon M.H."/>
            <person name="Kim S.C."/>
            <person name="Im W.T."/>
        </authorList>
    </citation>
    <scope>NUCLEOTIDE SEQUENCE [LARGE SCALE GENOMIC DNA]</scope>
    <source>
        <strain evidence="3 4">FW-6</strain>
    </source>
</reference>
<keyword evidence="2" id="KW-0812">Transmembrane</keyword>
<name>A0A5B8S4M2_9SPHN</name>
<protein>
    <submittedName>
        <fullName evidence="3">Uncharacterized protein</fullName>
    </submittedName>
</protein>
<keyword evidence="2" id="KW-1133">Transmembrane helix</keyword>
<sequence length="69" mass="6845">MNYAFWIAILVVFIAVAPAIFSNLRRSHKGGGKSSGDAGPTATSTSDRDRDDGDAGDSDGGGGDGGGGD</sequence>
<dbReference type="AlphaFoldDB" id="A0A5B8S4M2"/>
<proteinExistence type="predicted"/>
<evidence type="ECO:0000313" key="4">
    <source>
        <dbReference type="Proteomes" id="UP000321172"/>
    </source>
</evidence>
<dbReference type="KEGG" id="ngf:FRF71_07670"/>
<accession>A0A5B8S4M2</accession>
<keyword evidence="2" id="KW-0472">Membrane</keyword>
<keyword evidence="4" id="KW-1185">Reference proteome</keyword>
<evidence type="ECO:0000256" key="1">
    <source>
        <dbReference type="SAM" id="MobiDB-lite"/>
    </source>
</evidence>
<feature type="transmembrane region" description="Helical" evidence="2">
    <location>
        <begin position="6"/>
        <end position="24"/>
    </location>
</feature>
<organism evidence="3 4">
    <name type="scientific">Novosphingobium ginsenosidimutans</name>
    <dbReference type="NCBI Taxonomy" id="1176536"/>
    <lineage>
        <taxon>Bacteria</taxon>
        <taxon>Pseudomonadati</taxon>
        <taxon>Pseudomonadota</taxon>
        <taxon>Alphaproteobacteria</taxon>
        <taxon>Sphingomonadales</taxon>
        <taxon>Sphingomonadaceae</taxon>
        <taxon>Novosphingobium</taxon>
    </lineage>
</organism>
<gene>
    <name evidence="3" type="ORF">FRF71_07670</name>
</gene>